<evidence type="ECO:0000313" key="3">
    <source>
        <dbReference type="Proteomes" id="UP001163152"/>
    </source>
</evidence>
<protein>
    <submittedName>
        <fullName evidence="2">Sulfotransferase</fullName>
    </submittedName>
</protein>
<dbReference type="KEGG" id="tsin:OXH18_15575"/>
<dbReference type="RefSeq" id="WP_268608019.1">
    <property type="nucleotide sequence ID" value="NZ_CP113797.1"/>
</dbReference>
<dbReference type="EMBL" id="CP113797">
    <property type="protein sequence ID" value="WAL58597.1"/>
    <property type="molecule type" value="Genomic_DNA"/>
</dbReference>
<name>A0A9E8Z968_9CYAN</name>
<gene>
    <name evidence="2" type="ORF">OXH18_15575</name>
</gene>
<dbReference type="SUPFAM" id="SSF52540">
    <property type="entry name" value="P-loop containing nucleoside triphosphate hydrolases"/>
    <property type="match status" value="1"/>
</dbReference>
<dbReference type="PANTHER" id="PTHR12788:SF10">
    <property type="entry name" value="PROTEIN-TYROSINE SULFOTRANSFERASE"/>
    <property type="match status" value="1"/>
</dbReference>
<dbReference type="InterPro" id="IPR026634">
    <property type="entry name" value="TPST-like"/>
</dbReference>
<keyword evidence="3" id="KW-1185">Reference proteome</keyword>
<dbReference type="Proteomes" id="UP001163152">
    <property type="component" value="Chromosome"/>
</dbReference>
<evidence type="ECO:0000256" key="1">
    <source>
        <dbReference type="ARBA" id="ARBA00022679"/>
    </source>
</evidence>
<sequence>MNKRYLFICGCPRSGTTAITALLNTHPTIAIGMERYKYRIHRNIKTIDASLFEAENFFNFCPQETNILPSQGNWTRLYQQMETKFMTQSDLLVGDKNPFYFNVYEQMEAAMKKTKWIFMLRNIEQVAASYNVRAANPQDSWLQNNNYVKAVEHWNSALAKTWKFFSKNPMKLFVCEYELFFAGNEAYFQDLLKFLEVECESNTLRDYRAITKDWQHRQRKLTSLDDRQRTYIHDHAKLQTSNRLVSASRQVHCHPQTLISR</sequence>
<accession>A0A9E8Z968</accession>
<dbReference type="Gene3D" id="3.40.50.300">
    <property type="entry name" value="P-loop containing nucleotide triphosphate hydrolases"/>
    <property type="match status" value="1"/>
</dbReference>
<dbReference type="GO" id="GO:0008476">
    <property type="term" value="F:protein-tyrosine sulfotransferase activity"/>
    <property type="evidence" value="ECO:0007669"/>
    <property type="project" value="InterPro"/>
</dbReference>
<dbReference type="Pfam" id="PF13469">
    <property type="entry name" value="Sulfotransfer_3"/>
    <property type="match status" value="1"/>
</dbReference>
<reference evidence="2" key="1">
    <citation type="submission" date="2022-12" db="EMBL/GenBank/DDBJ databases">
        <title>Polyphasic identification of a Novel Hot-Spring Cyanobacterium Ocullathermofonsia sinensis gen nov. sp. nov. and Genomic Insights on its Adaptations to the Thermal Habitat.</title>
        <authorList>
            <person name="Daroch M."/>
            <person name="Tang J."/>
            <person name="Jiang Y."/>
        </authorList>
    </citation>
    <scope>NUCLEOTIDE SEQUENCE</scope>
    <source>
        <strain evidence="2">PKUAC-SCTA174</strain>
    </source>
</reference>
<dbReference type="AlphaFoldDB" id="A0A9E8Z968"/>
<evidence type="ECO:0000313" key="2">
    <source>
        <dbReference type="EMBL" id="WAL58597.1"/>
    </source>
</evidence>
<organism evidence="2 3">
    <name type="scientific">Thermocoleostomius sinensis A174</name>
    <dbReference type="NCBI Taxonomy" id="2016057"/>
    <lineage>
        <taxon>Bacteria</taxon>
        <taxon>Bacillati</taxon>
        <taxon>Cyanobacteriota</taxon>
        <taxon>Cyanophyceae</taxon>
        <taxon>Oculatellales</taxon>
        <taxon>Oculatellaceae</taxon>
        <taxon>Thermocoleostomius</taxon>
    </lineage>
</organism>
<dbReference type="InterPro" id="IPR027417">
    <property type="entry name" value="P-loop_NTPase"/>
</dbReference>
<keyword evidence="1" id="KW-0808">Transferase</keyword>
<proteinExistence type="predicted"/>
<dbReference type="PANTHER" id="PTHR12788">
    <property type="entry name" value="PROTEIN-TYROSINE SULFOTRANSFERASE 2"/>
    <property type="match status" value="1"/>
</dbReference>